<keyword evidence="5" id="KW-1185">Reference proteome</keyword>
<keyword evidence="2" id="KW-0843">Virulence</keyword>
<gene>
    <name evidence="4" type="ORF">EKO04_010184</name>
</gene>
<comment type="caution">
    <text evidence="4">The sequence shown here is derived from an EMBL/GenBank/DDBJ whole genome shotgun (WGS) entry which is preliminary data.</text>
</comment>
<organism evidence="4 5">
    <name type="scientific">Ascochyta lentis</name>
    <dbReference type="NCBI Taxonomy" id="205686"/>
    <lineage>
        <taxon>Eukaryota</taxon>
        <taxon>Fungi</taxon>
        <taxon>Dikarya</taxon>
        <taxon>Ascomycota</taxon>
        <taxon>Pezizomycotina</taxon>
        <taxon>Dothideomycetes</taxon>
        <taxon>Pleosporomycetidae</taxon>
        <taxon>Pleosporales</taxon>
        <taxon>Pleosporineae</taxon>
        <taxon>Didymellaceae</taxon>
        <taxon>Ascochyta</taxon>
    </lineage>
</organism>
<protein>
    <recommendedName>
        <fullName evidence="3">DUF7136 domain-containing protein</fullName>
    </recommendedName>
</protein>
<dbReference type="InterPro" id="IPR055560">
    <property type="entry name" value="DUF7136"/>
</dbReference>
<dbReference type="PANTHER" id="PTHR47700">
    <property type="entry name" value="V CHITINASE, PUTATIVE (AFU_ORTHOLOGUE AFUA_6G13720)-RELATED"/>
    <property type="match status" value="1"/>
</dbReference>
<reference evidence="4" key="2">
    <citation type="submission" date="2020-09" db="EMBL/GenBank/DDBJ databases">
        <title>Reference genome assembly for Australian Ascochyta lentis isolate Al4.</title>
        <authorList>
            <person name="Lee R.C."/>
            <person name="Farfan-Caceres L.M."/>
            <person name="Debler J.W."/>
            <person name="Williams A.H."/>
            <person name="Henares B.M."/>
        </authorList>
    </citation>
    <scope>NUCLEOTIDE SEQUENCE</scope>
    <source>
        <strain evidence="4">Al4</strain>
    </source>
</reference>
<dbReference type="GO" id="GO:0008061">
    <property type="term" value="F:chitin binding"/>
    <property type="evidence" value="ECO:0007669"/>
    <property type="project" value="UniProtKB-KW"/>
</dbReference>
<accession>A0A8H7IV32</accession>
<sequence>MRLVFQSIWALVGASTYLGAVARAAGVLDISLVFPRTNATYSPADDFPIVFAAQNSKLAEHLKPSVWYKVVNLTADNTESLIDSHFEHDWEFNWTSADPYLMWEHIKIRGEGKLRVIWRPRWTSCDQSHETVGLARNRTADNFLVDFEIRASGEKADLVAATNNGNGENCPNAGVGIDVTDKTLEAPILYLAHETCAVLGSSLPTPISNPCKVKIDKAAVESMAAVDLKRRCRGAYPPSECLKGGLANPRFAVCSSNSIMVILSRLAVAIAAVVTVLPELVWAQDFCPGRCSVAGPDTGKWSVYPNFNLIKRCKETMFYGFNLYDSVDDRDSNHRIAACTSFGSDFDNMEATPAAARISSSAEAAETAQVKFELGWFEEGFGLHGYADTTLDRPFILYGRAGQASIGIYIGQGLLRQGLGDSALRMFKDNFDKLNVTSPHLAMQLCDDKSISTHIFGVVVTSNATFAPIQDAIQS</sequence>
<keyword evidence="1" id="KW-0147">Chitin-binding</keyword>
<reference evidence="4" key="1">
    <citation type="submission" date="2018-12" db="EMBL/GenBank/DDBJ databases">
        <authorList>
            <person name="Syme R.A."/>
            <person name="Farfan-Caceres L."/>
            <person name="Lichtenzveig J."/>
        </authorList>
    </citation>
    <scope>NUCLEOTIDE SEQUENCE</scope>
    <source>
        <strain evidence="4">Al4</strain>
    </source>
</reference>
<evidence type="ECO:0000259" key="3">
    <source>
        <dbReference type="Pfam" id="PF23584"/>
    </source>
</evidence>
<dbReference type="EMBL" id="RZGK01000019">
    <property type="protein sequence ID" value="KAF9692056.1"/>
    <property type="molecule type" value="Genomic_DNA"/>
</dbReference>
<evidence type="ECO:0000256" key="1">
    <source>
        <dbReference type="ARBA" id="ARBA00022669"/>
    </source>
</evidence>
<dbReference type="PANTHER" id="PTHR47700:SF1">
    <property type="entry name" value="CHITINASE"/>
    <property type="match status" value="1"/>
</dbReference>
<evidence type="ECO:0000256" key="2">
    <source>
        <dbReference type="ARBA" id="ARBA00023026"/>
    </source>
</evidence>
<dbReference type="AlphaFoldDB" id="A0A8H7IV32"/>
<evidence type="ECO:0000313" key="5">
    <source>
        <dbReference type="Proteomes" id="UP000651452"/>
    </source>
</evidence>
<name>A0A8H7IV32_9PLEO</name>
<dbReference type="Pfam" id="PF23584">
    <property type="entry name" value="DUF7136"/>
    <property type="match status" value="1"/>
</dbReference>
<feature type="domain" description="DUF7136" evidence="3">
    <location>
        <begin position="24"/>
        <end position="241"/>
    </location>
</feature>
<evidence type="ECO:0000313" key="4">
    <source>
        <dbReference type="EMBL" id="KAF9692056.1"/>
    </source>
</evidence>
<dbReference type="Proteomes" id="UP000651452">
    <property type="component" value="Unassembled WGS sequence"/>
</dbReference>
<proteinExistence type="predicted"/>
<dbReference type="OrthoDB" id="4490227at2759"/>
<dbReference type="InterPro" id="IPR053214">
    <property type="entry name" value="LysM12-like"/>
</dbReference>